<dbReference type="RefSeq" id="XP_003035955.1">
    <property type="nucleotide sequence ID" value="XM_003035909.1"/>
</dbReference>
<dbReference type="VEuPathDB" id="FungiDB:SCHCODRAFT_02606482"/>
<dbReference type="EMBL" id="GL377303">
    <property type="protein sequence ID" value="EFJ01053.1"/>
    <property type="molecule type" value="Genomic_DNA"/>
</dbReference>
<feature type="compositionally biased region" description="Low complexity" evidence="1">
    <location>
        <begin position="56"/>
        <end position="72"/>
    </location>
</feature>
<protein>
    <submittedName>
        <fullName evidence="2">Uncharacterized protein</fullName>
    </submittedName>
</protein>
<dbReference type="GeneID" id="9595731"/>
<dbReference type="OMA" id="TIEDNHQ"/>
<dbReference type="eggNOG" id="ENOG502SSQ9">
    <property type="taxonomic scope" value="Eukaryota"/>
</dbReference>
<dbReference type="Proteomes" id="UP000007431">
    <property type="component" value="Unassembled WGS sequence"/>
</dbReference>
<feature type="region of interest" description="Disordered" evidence="1">
    <location>
        <begin position="127"/>
        <end position="180"/>
    </location>
</feature>
<evidence type="ECO:0000313" key="2">
    <source>
        <dbReference type="EMBL" id="EFJ01053.1"/>
    </source>
</evidence>
<feature type="region of interest" description="Disordered" evidence="1">
    <location>
        <begin position="54"/>
        <end position="108"/>
    </location>
</feature>
<dbReference type="OrthoDB" id="2596481at2759"/>
<dbReference type="InParanoid" id="D8PWK3"/>
<dbReference type="KEGG" id="scm:SCHCO_02606482"/>
<dbReference type="AlphaFoldDB" id="D8PWK3"/>
<evidence type="ECO:0000313" key="3">
    <source>
        <dbReference type="Proteomes" id="UP000007431"/>
    </source>
</evidence>
<reference evidence="2 3" key="1">
    <citation type="journal article" date="2010" name="Nat. Biotechnol.">
        <title>Genome sequence of the model mushroom Schizophyllum commune.</title>
        <authorList>
            <person name="Ohm R.A."/>
            <person name="de Jong J.F."/>
            <person name="Lugones L.G."/>
            <person name="Aerts A."/>
            <person name="Kothe E."/>
            <person name="Stajich J.E."/>
            <person name="de Vries R.P."/>
            <person name="Record E."/>
            <person name="Levasseur A."/>
            <person name="Baker S.E."/>
            <person name="Bartholomew K.A."/>
            <person name="Coutinho P.M."/>
            <person name="Erdmann S."/>
            <person name="Fowler T.J."/>
            <person name="Gathman A.C."/>
            <person name="Lombard V."/>
            <person name="Henrissat B."/>
            <person name="Knabe N."/>
            <person name="Kuees U."/>
            <person name="Lilly W.W."/>
            <person name="Lindquist E."/>
            <person name="Lucas S."/>
            <person name="Magnuson J.K."/>
            <person name="Piumi F."/>
            <person name="Raudaskoski M."/>
            <person name="Salamov A."/>
            <person name="Schmutz J."/>
            <person name="Schwarze F.W.M.R."/>
            <person name="vanKuyk P.A."/>
            <person name="Horton J.S."/>
            <person name="Grigoriev I.V."/>
            <person name="Woesten H.A.B."/>
        </authorList>
    </citation>
    <scope>NUCLEOTIDE SEQUENCE [LARGE SCALE GENOMIC DNA]</scope>
    <source>
        <strain evidence="3">H4-8 / FGSC 9210</strain>
    </source>
</reference>
<accession>D8PWK3</accession>
<feature type="compositionally biased region" description="Low complexity" evidence="1">
    <location>
        <begin position="91"/>
        <end position="108"/>
    </location>
</feature>
<name>D8PWK3_SCHCM</name>
<organism evidence="3">
    <name type="scientific">Schizophyllum commune (strain H4-8 / FGSC 9210)</name>
    <name type="common">Split gill fungus</name>
    <dbReference type="NCBI Taxonomy" id="578458"/>
    <lineage>
        <taxon>Eukaryota</taxon>
        <taxon>Fungi</taxon>
        <taxon>Dikarya</taxon>
        <taxon>Basidiomycota</taxon>
        <taxon>Agaricomycotina</taxon>
        <taxon>Agaricomycetes</taxon>
        <taxon>Agaricomycetidae</taxon>
        <taxon>Agaricales</taxon>
        <taxon>Schizophyllaceae</taxon>
        <taxon>Schizophyllum</taxon>
    </lineage>
</organism>
<keyword evidence="3" id="KW-1185">Reference proteome</keyword>
<sequence>MSTSSIDWASAASPTFTATSFSSSFDIISGRSRSSTTSTLSLQAATDDDEIVWGVQSASDGSDSTQSSSSYASEDEDFVLLDTGRPPADPATPNAAANRVLPSASTAPATADADILADELADMSLNKRKTRRGKRAGAAARARVSGAATPESDVSSAPSSPPASPRRRKQKHSLAGSAASPVMGLGARPIVEDVSDIASERADDLPYEDAAKYITSYLSNPTKDRVASLTLLQSLIIELGLAPAALPDSLTAARNLLKAHAFLNIREYLAVRAQGPDAVQRVMHPSRSSLIRDIRKKRNAANLRAVKESGLNVLLVTCYH</sequence>
<feature type="non-terminal residue" evidence="2">
    <location>
        <position position="320"/>
    </location>
</feature>
<proteinExistence type="predicted"/>
<dbReference type="HOGENOM" id="CLU_070625_0_0_1"/>
<evidence type="ECO:0000256" key="1">
    <source>
        <dbReference type="SAM" id="MobiDB-lite"/>
    </source>
</evidence>
<gene>
    <name evidence="2" type="ORF">SCHCODRAFT_105576</name>
</gene>
<feature type="compositionally biased region" description="Low complexity" evidence="1">
    <location>
        <begin position="136"/>
        <end position="148"/>
    </location>
</feature>